<dbReference type="Proteomes" id="UP001139347">
    <property type="component" value="Unassembled WGS sequence"/>
</dbReference>
<evidence type="ECO:0000313" key="9">
    <source>
        <dbReference type="EMBL" id="MCJ8012354.1"/>
    </source>
</evidence>
<feature type="transmembrane region" description="Helical" evidence="7">
    <location>
        <begin position="39"/>
        <end position="60"/>
    </location>
</feature>
<dbReference type="InterPro" id="IPR011701">
    <property type="entry name" value="MFS"/>
</dbReference>
<evidence type="ECO:0000256" key="5">
    <source>
        <dbReference type="ARBA" id="ARBA00022989"/>
    </source>
</evidence>
<dbReference type="InterPro" id="IPR036259">
    <property type="entry name" value="MFS_trans_sf"/>
</dbReference>
<dbReference type="GO" id="GO:0005886">
    <property type="term" value="C:plasma membrane"/>
    <property type="evidence" value="ECO:0007669"/>
    <property type="project" value="UniProtKB-SubCell"/>
</dbReference>
<keyword evidence="4 7" id="KW-0812">Transmembrane</keyword>
<dbReference type="PANTHER" id="PTHR43266:SF2">
    <property type="entry name" value="MAJOR FACILITATOR SUPERFAMILY (MFS) PROFILE DOMAIN-CONTAINING PROTEIN"/>
    <property type="match status" value="1"/>
</dbReference>
<evidence type="ECO:0000256" key="6">
    <source>
        <dbReference type="ARBA" id="ARBA00023136"/>
    </source>
</evidence>
<dbReference type="RefSeq" id="WP_244725158.1">
    <property type="nucleotide sequence ID" value="NZ_JALIRP010000004.1"/>
</dbReference>
<proteinExistence type="predicted"/>
<evidence type="ECO:0000259" key="8">
    <source>
        <dbReference type="PROSITE" id="PS50850"/>
    </source>
</evidence>
<dbReference type="PRINTS" id="PR01988">
    <property type="entry name" value="EXPORTERBACE"/>
</dbReference>
<gene>
    <name evidence="9" type="ORF">MUG84_11490</name>
</gene>
<evidence type="ECO:0000313" key="10">
    <source>
        <dbReference type="Proteomes" id="UP001139347"/>
    </source>
</evidence>
<feature type="transmembrane region" description="Helical" evidence="7">
    <location>
        <begin position="130"/>
        <end position="153"/>
    </location>
</feature>
<accession>A0A9X1WNX0</accession>
<dbReference type="CDD" id="cd06173">
    <property type="entry name" value="MFS_MefA_like"/>
    <property type="match status" value="1"/>
</dbReference>
<comment type="subcellular location">
    <subcellularLocation>
        <location evidence="1">Cell membrane</location>
        <topology evidence="1">Multi-pass membrane protein</topology>
    </subcellularLocation>
</comment>
<keyword evidence="5 7" id="KW-1133">Transmembrane helix</keyword>
<evidence type="ECO:0000256" key="3">
    <source>
        <dbReference type="ARBA" id="ARBA00022475"/>
    </source>
</evidence>
<dbReference type="SUPFAM" id="SSF103473">
    <property type="entry name" value="MFS general substrate transporter"/>
    <property type="match status" value="1"/>
</dbReference>
<evidence type="ECO:0000256" key="2">
    <source>
        <dbReference type="ARBA" id="ARBA00022448"/>
    </source>
</evidence>
<dbReference type="PANTHER" id="PTHR43266">
    <property type="entry name" value="MACROLIDE-EFFLUX PROTEIN"/>
    <property type="match status" value="1"/>
</dbReference>
<evidence type="ECO:0000256" key="1">
    <source>
        <dbReference type="ARBA" id="ARBA00004651"/>
    </source>
</evidence>
<dbReference type="Pfam" id="PF07690">
    <property type="entry name" value="MFS_1"/>
    <property type="match status" value="2"/>
</dbReference>
<evidence type="ECO:0000256" key="7">
    <source>
        <dbReference type="SAM" id="Phobius"/>
    </source>
</evidence>
<dbReference type="InterPro" id="IPR022324">
    <property type="entry name" value="Bacilysin_exporter_BacE_put"/>
</dbReference>
<feature type="transmembrane region" description="Helical" evidence="7">
    <location>
        <begin position="302"/>
        <end position="327"/>
    </location>
</feature>
<protein>
    <submittedName>
        <fullName evidence="9">MFS transporter</fullName>
    </submittedName>
</protein>
<dbReference type="PROSITE" id="PS50850">
    <property type="entry name" value="MFS"/>
    <property type="match status" value="1"/>
</dbReference>
<keyword evidence="2" id="KW-0813">Transport</keyword>
<keyword evidence="6 7" id="KW-0472">Membrane</keyword>
<feature type="transmembrane region" description="Helical" evidence="7">
    <location>
        <begin position="348"/>
        <end position="366"/>
    </location>
</feature>
<sequence length="415" mass="45625">MKEWNKSALLIFGIGFSNLGNWIYFVAINLLIIHMTGSAAAVAGYFVVRPVAMLLTNLWSGSIIDRVNVRKLMIGVDVIRGLLIALIPWLPSIWMIYAVTFLISVLSSFFGPASNVYITKLVPVSSRQRFNSIMSMTNSGAFLLGPAISGVLINLTNTTFSILFNAASFLVCACLIYLLPNVDEDRKEKSEPVRLRTMVEDWRIVLQFTKNSTYFFMLFILIQIAMLIGFSIDSQEATYIKMHMKLSEKDYGNLLSLTGVGSLAGSFLATLLSKKCSYRLFISAGLTVTAVCYFWFYASSGFLSATAAFMLLGFCMSFASSGYSTFFQKHVPSSIMGRFGSMSDMMQGIITIVLTLLVGVLSEIFSVQSVCLIAAGAGIAVCVILSLKAFSDKGTRFFQSKEDAVFTNNRVDLGT</sequence>
<evidence type="ECO:0000256" key="4">
    <source>
        <dbReference type="ARBA" id="ARBA00022692"/>
    </source>
</evidence>
<feature type="transmembrane region" description="Helical" evidence="7">
    <location>
        <begin position="278"/>
        <end position="296"/>
    </location>
</feature>
<feature type="transmembrane region" description="Helical" evidence="7">
    <location>
        <begin position="372"/>
        <end position="391"/>
    </location>
</feature>
<feature type="transmembrane region" description="Helical" evidence="7">
    <location>
        <begin position="159"/>
        <end position="179"/>
    </location>
</feature>
<feature type="transmembrane region" description="Helical" evidence="7">
    <location>
        <begin position="213"/>
        <end position="232"/>
    </location>
</feature>
<feature type="transmembrane region" description="Helical" evidence="7">
    <location>
        <begin position="252"/>
        <end position="271"/>
    </location>
</feature>
<feature type="domain" description="Major facilitator superfamily (MFS) profile" evidence="8">
    <location>
        <begin position="6"/>
        <end position="394"/>
    </location>
</feature>
<dbReference type="AlphaFoldDB" id="A0A9X1WNX0"/>
<dbReference type="EMBL" id="JALIRP010000004">
    <property type="protein sequence ID" value="MCJ8012354.1"/>
    <property type="molecule type" value="Genomic_DNA"/>
</dbReference>
<dbReference type="Gene3D" id="1.20.1250.20">
    <property type="entry name" value="MFS general substrate transporter like domains"/>
    <property type="match status" value="1"/>
</dbReference>
<dbReference type="InterPro" id="IPR020846">
    <property type="entry name" value="MFS_dom"/>
</dbReference>
<organism evidence="9 10">
    <name type="scientific">Paenibacillus mangrovi</name>
    <dbReference type="NCBI Taxonomy" id="2931978"/>
    <lineage>
        <taxon>Bacteria</taxon>
        <taxon>Bacillati</taxon>
        <taxon>Bacillota</taxon>
        <taxon>Bacilli</taxon>
        <taxon>Bacillales</taxon>
        <taxon>Paenibacillaceae</taxon>
        <taxon>Paenibacillus</taxon>
    </lineage>
</organism>
<dbReference type="GO" id="GO:0022857">
    <property type="term" value="F:transmembrane transporter activity"/>
    <property type="evidence" value="ECO:0007669"/>
    <property type="project" value="InterPro"/>
</dbReference>
<name>A0A9X1WNX0_9BACL</name>
<feature type="transmembrane region" description="Helical" evidence="7">
    <location>
        <begin position="96"/>
        <end position="118"/>
    </location>
</feature>
<reference evidence="9" key="1">
    <citation type="submission" date="2022-04" db="EMBL/GenBank/DDBJ databases">
        <title>Paenibacillus mangrovi sp. nov., a novel endophytic bacterium isolated from bark of Kandelia candel.</title>
        <authorList>
            <person name="Tuo L."/>
        </authorList>
    </citation>
    <scope>NUCLEOTIDE SEQUENCE</scope>
    <source>
        <strain evidence="9">KQZ6P-2</strain>
    </source>
</reference>
<feature type="transmembrane region" description="Helical" evidence="7">
    <location>
        <begin position="72"/>
        <end position="90"/>
    </location>
</feature>
<feature type="transmembrane region" description="Helical" evidence="7">
    <location>
        <begin position="7"/>
        <end position="33"/>
    </location>
</feature>
<keyword evidence="10" id="KW-1185">Reference proteome</keyword>
<keyword evidence="3" id="KW-1003">Cell membrane</keyword>
<comment type="caution">
    <text evidence="9">The sequence shown here is derived from an EMBL/GenBank/DDBJ whole genome shotgun (WGS) entry which is preliminary data.</text>
</comment>